<dbReference type="Pfam" id="PF00565">
    <property type="entry name" value="SNase"/>
    <property type="match status" value="1"/>
</dbReference>
<organism evidence="6 7">
    <name type="scientific">Paracidovorax valerianellae</name>
    <dbReference type="NCBI Taxonomy" id="187868"/>
    <lineage>
        <taxon>Bacteria</taxon>
        <taxon>Pseudomonadati</taxon>
        <taxon>Pseudomonadota</taxon>
        <taxon>Betaproteobacteria</taxon>
        <taxon>Burkholderiales</taxon>
        <taxon>Comamonadaceae</taxon>
        <taxon>Paracidovorax</taxon>
    </lineage>
</organism>
<evidence type="ECO:0000256" key="3">
    <source>
        <dbReference type="ARBA" id="ARBA00022801"/>
    </source>
</evidence>
<dbReference type="InterPro" id="IPR035437">
    <property type="entry name" value="SNase_OB-fold_sf"/>
</dbReference>
<feature type="domain" description="TNase-like" evidence="5">
    <location>
        <begin position="4"/>
        <end position="126"/>
    </location>
</feature>
<evidence type="ECO:0000256" key="1">
    <source>
        <dbReference type="ARBA" id="ARBA00022722"/>
    </source>
</evidence>
<dbReference type="SMART" id="SM00318">
    <property type="entry name" value="SNc"/>
    <property type="match status" value="1"/>
</dbReference>
<dbReference type="InterPro" id="IPR016071">
    <property type="entry name" value="Staphylococal_nuclease_OB-fold"/>
</dbReference>
<keyword evidence="3" id="KW-0378">Hydrolase</keyword>
<dbReference type="Proteomes" id="UP000198781">
    <property type="component" value="Unassembled WGS sequence"/>
</dbReference>
<accession>A0A1G6JUY7</accession>
<evidence type="ECO:0000256" key="4">
    <source>
        <dbReference type="SAM" id="MobiDB-lite"/>
    </source>
</evidence>
<reference evidence="6 7" key="1">
    <citation type="submission" date="2016-10" db="EMBL/GenBank/DDBJ databases">
        <authorList>
            <person name="de Groot N.N."/>
        </authorList>
    </citation>
    <scope>NUCLEOTIDE SEQUENCE [LARGE SCALE GENOMIC DNA]</scope>
    <source>
        <strain evidence="6 7">DSM 16619</strain>
    </source>
</reference>
<dbReference type="RefSeq" id="WP_092739890.1">
    <property type="nucleotide sequence ID" value="NZ_FMZC01000001.1"/>
</dbReference>
<evidence type="ECO:0000313" key="6">
    <source>
        <dbReference type="EMBL" id="SDC22534.1"/>
    </source>
</evidence>
<dbReference type="SUPFAM" id="SSF50199">
    <property type="entry name" value="Staphylococcal nuclease"/>
    <property type="match status" value="1"/>
</dbReference>
<dbReference type="PANTHER" id="PTHR12302:SF3">
    <property type="entry name" value="SERINE_THREONINE-PROTEIN KINASE 31"/>
    <property type="match status" value="1"/>
</dbReference>
<proteinExistence type="predicted"/>
<sequence length="142" mass="15654">MPIATLLCLVIAVSDGDTLTARCGAQRPIQVRLAAIDAPERKQAFGTPSRQNLTRLCLRQKATLQTVARDAYGRTVAHVQCGNGDAAAAQVRAGLAWVYTPRASRYPQLAALQRQAQVSHTGLWSQKRPRAPWDYRRQHPRG</sequence>
<evidence type="ECO:0000313" key="7">
    <source>
        <dbReference type="Proteomes" id="UP000198781"/>
    </source>
</evidence>
<protein>
    <submittedName>
        <fullName evidence="6">Endonuclease YncB, thermonuclease family</fullName>
    </submittedName>
</protein>
<dbReference type="STRING" id="187868.SAMN05192589_101489"/>
<keyword evidence="2 6" id="KW-0255">Endonuclease</keyword>
<feature type="compositionally biased region" description="Basic and acidic residues" evidence="4">
    <location>
        <begin position="131"/>
        <end position="142"/>
    </location>
</feature>
<keyword evidence="1" id="KW-0540">Nuclease</keyword>
<keyword evidence="7" id="KW-1185">Reference proteome</keyword>
<dbReference type="OrthoDB" id="9805504at2"/>
<dbReference type="GO" id="GO:0004519">
    <property type="term" value="F:endonuclease activity"/>
    <property type="evidence" value="ECO:0007669"/>
    <property type="project" value="UniProtKB-KW"/>
</dbReference>
<evidence type="ECO:0000256" key="2">
    <source>
        <dbReference type="ARBA" id="ARBA00022759"/>
    </source>
</evidence>
<name>A0A1G6JUY7_9BURK</name>
<dbReference type="EMBL" id="FMZC01000001">
    <property type="protein sequence ID" value="SDC22534.1"/>
    <property type="molecule type" value="Genomic_DNA"/>
</dbReference>
<dbReference type="AlphaFoldDB" id="A0A1G6JUY7"/>
<dbReference type="Gene3D" id="2.40.50.90">
    <property type="match status" value="1"/>
</dbReference>
<evidence type="ECO:0000259" key="5">
    <source>
        <dbReference type="PROSITE" id="PS50830"/>
    </source>
</evidence>
<feature type="region of interest" description="Disordered" evidence="4">
    <location>
        <begin position="120"/>
        <end position="142"/>
    </location>
</feature>
<gene>
    <name evidence="6" type="ORF">SAMN05192589_101489</name>
</gene>
<dbReference type="PROSITE" id="PS50830">
    <property type="entry name" value="TNASE_3"/>
    <property type="match status" value="1"/>
</dbReference>
<dbReference type="GO" id="GO:0016787">
    <property type="term" value="F:hydrolase activity"/>
    <property type="evidence" value="ECO:0007669"/>
    <property type="project" value="UniProtKB-KW"/>
</dbReference>
<dbReference type="PANTHER" id="PTHR12302">
    <property type="entry name" value="EBNA2 BINDING PROTEIN P100"/>
    <property type="match status" value="1"/>
</dbReference>